<evidence type="ECO:0000256" key="2">
    <source>
        <dbReference type="ARBA" id="ARBA00023008"/>
    </source>
</evidence>
<organism evidence="5 6">
    <name type="scientific">Metabacillus niabensis</name>
    <dbReference type="NCBI Taxonomy" id="324854"/>
    <lineage>
        <taxon>Bacteria</taxon>
        <taxon>Bacillati</taxon>
        <taxon>Bacillota</taxon>
        <taxon>Bacilli</taxon>
        <taxon>Bacillales</taxon>
        <taxon>Bacillaceae</taxon>
        <taxon>Metabacillus</taxon>
    </lineage>
</organism>
<comment type="similarity">
    <text evidence="1">Belongs to the SCO1/2 family.</text>
</comment>
<dbReference type="CDD" id="cd02968">
    <property type="entry name" value="SCO"/>
    <property type="match status" value="1"/>
</dbReference>
<comment type="caution">
    <text evidence="5">The sequence shown here is derived from an EMBL/GenBank/DDBJ whole genome shotgun (WGS) entry which is preliminary data.</text>
</comment>
<dbReference type="SUPFAM" id="SSF52833">
    <property type="entry name" value="Thioredoxin-like"/>
    <property type="match status" value="1"/>
</dbReference>
<dbReference type="InterPro" id="IPR003782">
    <property type="entry name" value="SCO1/SenC"/>
</dbReference>
<protein>
    <submittedName>
        <fullName evidence="5">Protein SCO1/2</fullName>
    </submittedName>
</protein>
<gene>
    <name evidence="5" type="ORF">J2S02_001545</name>
</gene>
<evidence type="ECO:0000313" key="6">
    <source>
        <dbReference type="Proteomes" id="UP001232245"/>
    </source>
</evidence>
<proteinExistence type="inferred from homology"/>
<dbReference type="EMBL" id="JAUSTZ010000002">
    <property type="protein sequence ID" value="MDQ0225216.1"/>
    <property type="molecule type" value="Genomic_DNA"/>
</dbReference>
<dbReference type="InterPro" id="IPR036249">
    <property type="entry name" value="Thioredoxin-like_sf"/>
</dbReference>
<dbReference type="Proteomes" id="UP001232245">
    <property type="component" value="Unassembled WGS sequence"/>
</dbReference>
<accession>A0ABT9Z027</accession>
<keyword evidence="3" id="KW-1133">Transmembrane helix</keyword>
<keyword evidence="3" id="KW-0472">Membrane</keyword>
<evidence type="ECO:0000256" key="3">
    <source>
        <dbReference type="SAM" id="Phobius"/>
    </source>
</evidence>
<dbReference type="PANTHER" id="PTHR12151">
    <property type="entry name" value="ELECTRON TRANSPORT PROTIN SCO1/SENC FAMILY MEMBER"/>
    <property type="match status" value="1"/>
</dbReference>
<evidence type="ECO:0000256" key="1">
    <source>
        <dbReference type="ARBA" id="ARBA00010996"/>
    </source>
</evidence>
<dbReference type="PANTHER" id="PTHR12151:SF25">
    <property type="entry name" value="LINALOOL DEHYDRATASE_ISOMERASE DOMAIN-CONTAINING PROTEIN"/>
    <property type="match status" value="1"/>
</dbReference>
<sequence length="206" mass="23414">MFNKKSRFLAAIIGFVILLLIVGIIGFQMFGTASPIKNPLNYEVQNFQFHNQDGKTVSLEDLKGDVWLANFIFTNCETVCPPMTANMSKIQKKIKEEGLNAKIISFSVDPEVDTPDKIKEFTKPYDITFDNWSFLTGYKQEEIEKFASKSFKALVKKPENSDQVIHGTNFYLIDQNGRVMKDYVGSNADTPYEEIISDIKALENSK</sequence>
<keyword evidence="6" id="KW-1185">Reference proteome</keyword>
<keyword evidence="3" id="KW-0812">Transmembrane</keyword>
<dbReference type="InterPro" id="IPR013766">
    <property type="entry name" value="Thioredoxin_domain"/>
</dbReference>
<name>A0ABT9Z027_9BACI</name>
<reference evidence="5 6" key="1">
    <citation type="submission" date="2023-07" db="EMBL/GenBank/DDBJ databases">
        <title>Genomic Encyclopedia of Type Strains, Phase IV (KMG-IV): sequencing the most valuable type-strain genomes for metagenomic binning, comparative biology and taxonomic classification.</title>
        <authorList>
            <person name="Goeker M."/>
        </authorList>
    </citation>
    <scope>NUCLEOTIDE SEQUENCE [LARGE SCALE GENOMIC DNA]</scope>
    <source>
        <strain evidence="5 6">DSM 17723</strain>
    </source>
</reference>
<feature type="domain" description="Thioredoxin" evidence="4">
    <location>
        <begin position="38"/>
        <end position="204"/>
    </location>
</feature>
<evidence type="ECO:0000259" key="4">
    <source>
        <dbReference type="PROSITE" id="PS51352"/>
    </source>
</evidence>
<feature type="transmembrane region" description="Helical" evidence="3">
    <location>
        <begin position="7"/>
        <end position="30"/>
    </location>
</feature>
<dbReference type="Gene3D" id="3.40.30.10">
    <property type="entry name" value="Glutaredoxin"/>
    <property type="match status" value="1"/>
</dbReference>
<dbReference type="Pfam" id="PF02630">
    <property type="entry name" value="SCO1-SenC"/>
    <property type="match status" value="1"/>
</dbReference>
<dbReference type="PROSITE" id="PS51352">
    <property type="entry name" value="THIOREDOXIN_2"/>
    <property type="match status" value="1"/>
</dbReference>
<keyword evidence="2" id="KW-0186">Copper</keyword>
<evidence type="ECO:0000313" key="5">
    <source>
        <dbReference type="EMBL" id="MDQ0225216.1"/>
    </source>
</evidence>